<gene>
    <name evidence="2" type="ORF">B7463_g12709</name>
</gene>
<reference evidence="2 3" key="1">
    <citation type="submission" date="2018-05" db="EMBL/GenBank/DDBJ databases">
        <title>Draft genome sequence of Scytalidium lignicola DSM 105466, a ubiquitous saprotrophic fungus.</title>
        <authorList>
            <person name="Buettner E."/>
            <person name="Gebauer A.M."/>
            <person name="Hofrichter M."/>
            <person name="Liers C."/>
            <person name="Kellner H."/>
        </authorList>
    </citation>
    <scope>NUCLEOTIDE SEQUENCE [LARGE SCALE GENOMIC DNA]</scope>
    <source>
        <strain evidence="2 3">DSM 105466</strain>
    </source>
</reference>
<feature type="region of interest" description="Disordered" evidence="1">
    <location>
        <begin position="154"/>
        <end position="180"/>
    </location>
</feature>
<organism evidence="2 3">
    <name type="scientific">Scytalidium lignicola</name>
    <name type="common">Hyphomycete</name>
    <dbReference type="NCBI Taxonomy" id="5539"/>
    <lineage>
        <taxon>Eukaryota</taxon>
        <taxon>Fungi</taxon>
        <taxon>Dikarya</taxon>
        <taxon>Ascomycota</taxon>
        <taxon>Pezizomycotina</taxon>
        <taxon>Leotiomycetes</taxon>
        <taxon>Leotiomycetes incertae sedis</taxon>
        <taxon>Scytalidium</taxon>
    </lineage>
</organism>
<accession>A0A3E2GR99</accession>
<sequence length="180" mass="20532">MKEKECKEAQKTANKEVRILRQIANKERKDQKAAWVAWRKKEALRKKAIKQLPHGVTGVPELYKEHTPPPFIEPGKELVNQKPSVTLTADIADIPLYRPPQTLVQQLVRTSFARPEPLEELQQEQEQEQEHEGGVSDASMESYIRLDLEGEIGYNSSNFSDSGDSSDSEELDESGYVKLW</sequence>
<protein>
    <submittedName>
        <fullName evidence="2">Uncharacterized protein</fullName>
    </submittedName>
</protein>
<evidence type="ECO:0000313" key="2">
    <source>
        <dbReference type="EMBL" id="RFU23629.1"/>
    </source>
</evidence>
<dbReference type="Proteomes" id="UP000258309">
    <property type="component" value="Unassembled WGS sequence"/>
</dbReference>
<feature type="compositionally biased region" description="Acidic residues" evidence="1">
    <location>
        <begin position="164"/>
        <end position="173"/>
    </location>
</feature>
<feature type="compositionally biased region" description="Acidic residues" evidence="1">
    <location>
        <begin position="118"/>
        <end position="127"/>
    </location>
</feature>
<comment type="caution">
    <text evidence="2">The sequence shown here is derived from an EMBL/GenBank/DDBJ whole genome shotgun (WGS) entry which is preliminary data.</text>
</comment>
<name>A0A3E2GR99_SCYLI</name>
<feature type="non-terminal residue" evidence="2">
    <location>
        <position position="1"/>
    </location>
</feature>
<evidence type="ECO:0000256" key="1">
    <source>
        <dbReference type="SAM" id="MobiDB-lite"/>
    </source>
</evidence>
<evidence type="ECO:0000313" key="3">
    <source>
        <dbReference type="Proteomes" id="UP000258309"/>
    </source>
</evidence>
<proteinExistence type="predicted"/>
<keyword evidence="3" id="KW-1185">Reference proteome</keyword>
<feature type="region of interest" description="Disordered" evidence="1">
    <location>
        <begin position="114"/>
        <end position="142"/>
    </location>
</feature>
<dbReference type="EMBL" id="NCSJ02000696">
    <property type="protein sequence ID" value="RFU23629.1"/>
    <property type="molecule type" value="Genomic_DNA"/>
</dbReference>
<dbReference type="AlphaFoldDB" id="A0A3E2GR99"/>
<feature type="non-terminal residue" evidence="2">
    <location>
        <position position="180"/>
    </location>
</feature>